<keyword evidence="1" id="KW-0472">Membrane</keyword>
<feature type="transmembrane region" description="Helical" evidence="1">
    <location>
        <begin position="69"/>
        <end position="90"/>
    </location>
</feature>
<gene>
    <name evidence="2" type="ORF">H8Z77_08325</name>
</gene>
<name>A0ABR7ISA0_9CLOT</name>
<evidence type="ECO:0000256" key="1">
    <source>
        <dbReference type="SAM" id="Phobius"/>
    </source>
</evidence>
<sequence length="91" mass="10725">MIKGVNRKIVEINRTGNDYFEKAILFINPQKSYSSTQQIYQWAEEYLDSMLESGSKQNRLKKWCQKHSVWKWGIIFLTGLLLGCGIMLLFF</sequence>
<dbReference type="RefSeq" id="WP_069987469.1">
    <property type="nucleotide sequence ID" value="NZ_JACOQK010000001.1"/>
</dbReference>
<dbReference type="Proteomes" id="UP000649151">
    <property type="component" value="Unassembled WGS sequence"/>
</dbReference>
<keyword evidence="3" id="KW-1185">Reference proteome</keyword>
<protein>
    <submittedName>
        <fullName evidence="2">Uncharacterized protein</fullName>
    </submittedName>
</protein>
<organism evidence="2 3">
    <name type="scientific">Clostridium facile</name>
    <dbReference type="NCBI Taxonomy" id="2763035"/>
    <lineage>
        <taxon>Bacteria</taxon>
        <taxon>Bacillati</taxon>
        <taxon>Bacillota</taxon>
        <taxon>Clostridia</taxon>
        <taxon>Eubacteriales</taxon>
        <taxon>Clostridiaceae</taxon>
        <taxon>Clostridium</taxon>
    </lineage>
</organism>
<evidence type="ECO:0000313" key="3">
    <source>
        <dbReference type="Proteomes" id="UP000649151"/>
    </source>
</evidence>
<keyword evidence="1" id="KW-0812">Transmembrane</keyword>
<keyword evidence="1" id="KW-1133">Transmembrane helix</keyword>
<proteinExistence type="predicted"/>
<reference evidence="2 3" key="1">
    <citation type="submission" date="2020-08" db="EMBL/GenBank/DDBJ databases">
        <title>Genome public.</title>
        <authorList>
            <person name="Liu C."/>
            <person name="Sun Q."/>
        </authorList>
    </citation>
    <scope>NUCLEOTIDE SEQUENCE [LARGE SCALE GENOMIC DNA]</scope>
    <source>
        <strain evidence="2 3">NSJ-27</strain>
    </source>
</reference>
<comment type="caution">
    <text evidence="2">The sequence shown here is derived from an EMBL/GenBank/DDBJ whole genome shotgun (WGS) entry which is preliminary data.</text>
</comment>
<dbReference type="EMBL" id="JACOQK010000001">
    <property type="protein sequence ID" value="MBC5788020.1"/>
    <property type="molecule type" value="Genomic_DNA"/>
</dbReference>
<evidence type="ECO:0000313" key="2">
    <source>
        <dbReference type="EMBL" id="MBC5788020.1"/>
    </source>
</evidence>
<accession>A0ABR7ISA0</accession>